<comment type="subcellular location">
    <subcellularLocation>
        <location evidence="2">Peroxisome</location>
    </subcellularLocation>
</comment>
<evidence type="ECO:0000313" key="17">
    <source>
        <dbReference type="EMBL" id="CAD7085769.1"/>
    </source>
</evidence>
<dbReference type="OMA" id="AHGTNAK"/>
<dbReference type="Proteomes" id="UP000594454">
    <property type="component" value="Chromosome 3"/>
</dbReference>
<dbReference type="GO" id="GO:0071949">
    <property type="term" value="F:FAD binding"/>
    <property type="evidence" value="ECO:0007669"/>
    <property type="project" value="InterPro"/>
</dbReference>
<dbReference type="SUPFAM" id="SSF47203">
    <property type="entry name" value="Acyl-CoA dehydrogenase C-terminal domain-like"/>
    <property type="match status" value="2"/>
</dbReference>
<evidence type="ECO:0000256" key="8">
    <source>
        <dbReference type="ARBA" id="ARBA00023002"/>
    </source>
</evidence>
<dbReference type="InterPro" id="IPR002655">
    <property type="entry name" value="Acyl-CoA_oxidase_C"/>
</dbReference>
<feature type="domain" description="Acyl-CoA oxidase/dehydrogenase middle" evidence="15">
    <location>
        <begin position="157"/>
        <end position="267"/>
    </location>
</feature>
<evidence type="ECO:0000256" key="3">
    <source>
        <dbReference type="ARBA" id="ARBA00005189"/>
    </source>
</evidence>
<comment type="pathway">
    <text evidence="3">Lipid metabolism.</text>
</comment>
<keyword evidence="18" id="KW-1185">Reference proteome</keyword>
<sequence>MTTSDQSALLADEQIFPPFRNGPLTPYRKSASFCWKRMRLILEDPDYIKLQRKIWKFMEEHPEFQRSQKALTMDDLRHIATRQQMIIWNEKFYTMEDFFRNPRLAIAFSQALINYDGSFAVKYTLCFGMFPSVLRSLGTDRLFPYIEGNLNAEVLGAFALTEISHGTNARGMRTRATYDSKTEEFILHTPDFEAAKCWVGNLGKTCTHAVVYAQLFTNDGKNQGLNAFLVPIRDTKTLKAHPGVLVGDLGAKVGLNGIDNGFVMFRNYRIPRENLLSKTGDIKPDGSFVTAIKDSRKRLGASLGALSAGRVNICGIATVYLTKAISIAVRYAAVRKQFGPDDSAEELPILEYQSQQYRLIPHLAVTYALKIFSTWFIDMNFGMQLKTFEGQDVSRLGMEIHALSSAVKPVCTWAARDAIQECREACGGHGYLKIAGIGDLRNDNDANCTYEGENNVLIQQASNWLISLYKQGVNSFKEASVLKSCDFLSDVDAILRSSFKSTSLNDALSPETILHALNWLCSWLLKSTVKKCEELKSKSLSTFDVRNNSQTFYARNLSIAYGQRNIFFVFFNRVNELPESPEKRVLSMVLSLFGADLITKNLGMFYQGGYFKGPEPAELYKEGIIQLLPKLKPESVALVDSIAPPDFILNSALGMSDGNVYQHLEAGIMLAPQALERPEWWADVVNKDYLKPKL</sequence>
<dbReference type="InterPro" id="IPR036250">
    <property type="entry name" value="AcylCo_DH-like_C"/>
</dbReference>
<evidence type="ECO:0000259" key="14">
    <source>
        <dbReference type="Pfam" id="PF01756"/>
    </source>
</evidence>
<evidence type="ECO:0000256" key="13">
    <source>
        <dbReference type="PIRSR" id="PIRSR000168-2"/>
    </source>
</evidence>
<name>A0A7R8URM3_HERIL</name>
<reference evidence="17 18" key="1">
    <citation type="submission" date="2020-11" db="EMBL/GenBank/DDBJ databases">
        <authorList>
            <person name="Wallbank WR R."/>
            <person name="Pardo Diaz C."/>
            <person name="Kozak K."/>
            <person name="Martin S."/>
            <person name="Jiggins C."/>
            <person name="Moest M."/>
            <person name="Warren A I."/>
            <person name="Generalovic N T."/>
            <person name="Byers J.R.P. K."/>
            <person name="Montejo-Kovacevich G."/>
            <person name="Yen C E."/>
        </authorList>
    </citation>
    <scope>NUCLEOTIDE SEQUENCE [LARGE SCALE GENOMIC DNA]</scope>
</reference>
<evidence type="ECO:0000256" key="12">
    <source>
        <dbReference type="PIRSR" id="PIRSR000168-1"/>
    </source>
</evidence>
<dbReference type="EMBL" id="LR899011">
    <property type="protein sequence ID" value="CAD7085769.1"/>
    <property type="molecule type" value="Genomic_DNA"/>
</dbReference>
<evidence type="ECO:0000256" key="6">
    <source>
        <dbReference type="ARBA" id="ARBA00022827"/>
    </source>
</evidence>
<dbReference type="GO" id="GO:0016402">
    <property type="term" value="F:pristanoyl-CoA oxidase activity"/>
    <property type="evidence" value="ECO:0007669"/>
    <property type="project" value="TreeGrafter"/>
</dbReference>
<organism evidence="17 18">
    <name type="scientific">Hermetia illucens</name>
    <name type="common">Black soldier fly</name>
    <dbReference type="NCBI Taxonomy" id="343691"/>
    <lineage>
        <taxon>Eukaryota</taxon>
        <taxon>Metazoa</taxon>
        <taxon>Ecdysozoa</taxon>
        <taxon>Arthropoda</taxon>
        <taxon>Hexapoda</taxon>
        <taxon>Insecta</taxon>
        <taxon>Pterygota</taxon>
        <taxon>Neoptera</taxon>
        <taxon>Endopterygota</taxon>
        <taxon>Diptera</taxon>
        <taxon>Brachycera</taxon>
        <taxon>Stratiomyomorpha</taxon>
        <taxon>Stratiomyidae</taxon>
        <taxon>Hermetiinae</taxon>
        <taxon>Hermetia</taxon>
    </lineage>
</organism>
<keyword evidence="9" id="KW-0443">Lipid metabolism</keyword>
<evidence type="ECO:0000256" key="5">
    <source>
        <dbReference type="ARBA" id="ARBA00022630"/>
    </source>
</evidence>
<dbReference type="SUPFAM" id="SSF56645">
    <property type="entry name" value="Acyl-CoA dehydrogenase NM domain-like"/>
    <property type="match status" value="1"/>
</dbReference>
<dbReference type="GO" id="GO:0033540">
    <property type="term" value="P:fatty acid beta-oxidation using acyl-CoA oxidase"/>
    <property type="evidence" value="ECO:0007669"/>
    <property type="project" value="TreeGrafter"/>
</dbReference>
<dbReference type="OrthoDB" id="538336at2759"/>
<proteinExistence type="inferred from homology"/>
<keyword evidence="6 11" id="KW-0274">FAD</keyword>
<dbReference type="Pfam" id="PF02770">
    <property type="entry name" value="Acyl-CoA_dh_M"/>
    <property type="match status" value="1"/>
</dbReference>
<dbReference type="InterPro" id="IPR012258">
    <property type="entry name" value="Acyl-CoA_oxidase"/>
</dbReference>
<dbReference type="Pfam" id="PF22924">
    <property type="entry name" value="ACOX_C_alpha1"/>
    <property type="match status" value="1"/>
</dbReference>
<feature type="active site" description="Proton acceptor" evidence="12">
    <location>
        <position position="451"/>
    </location>
</feature>
<evidence type="ECO:0000259" key="16">
    <source>
        <dbReference type="Pfam" id="PF22924"/>
    </source>
</evidence>
<evidence type="ECO:0000256" key="11">
    <source>
        <dbReference type="PIRNR" id="PIRNR000168"/>
    </source>
</evidence>
<dbReference type="PANTHER" id="PTHR10909:SF390">
    <property type="entry name" value="PEROXISOMAL ACYL-COENZYME A OXIDASE 3"/>
    <property type="match status" value="1"/>
</dbReference>
<dbReference type="Gene3D" id="1.20.140.10">
    <property type="entry name" value="Butyryl-CoA Dehydrogenase, subunit A, domain 3"/>
    <property type="match status" value="2"/>
</dbReference>
<evidence type="ECO:0000259" key="15">
    <source>
        <dbReference type="Pfam" id="PF02770"/>
    </source>
</evidence>
<keyword evidence="8" id="KW-0560">Oxidoreductase</keyword>
<feature type="domain" description="Acyl-CoA oxidase C-alpha1" evidence="16">
    <location>
        <begin position="304"/>
        <end position="465"/>
    </location>
</feature>
<comment type="cofactor">
    <cofactor evidence="1">
        <name>FAD</name>
        <dbReference type="ChEBI" id="CHEBI:57692"/>
    </cofactor>
</comment>
<keyword evidence="7" id="KW-0276">Fatty acid metabolism</keyword>
<dbReference type="InterPro" id="IPR055060">
    <property type="entry name" value="ACOX_C_alpha1"/>
</dbReference>
<dbReference type="FunFam" id="1.20.140.10:FF:000010">
    <property type="entry name" value="Acyl-coenzyme A oxidase"/>
    <property type="match status" value="1"/>
</dbReference>
<dbReference type="InterPro" id="IPR006091">
    <property type="entry name" value="Acyl-CoA_Oxase/DH_mid-dom"/>
</dbReference>
<dbReference type="FunCoup" id="A0A7R8URM3">
    <property type="interactions" value="688"/>
</dbReference>
<dbReference type="FunFam" id="2.40.110.10:FF:000005">
    <property type="entry name" value="Acyl-coenzyme A oxidase"/>
    <property type="match status" value="1"/>
</dbReference>
<evidence type="ECO:0000256" key="2">
    <source>
        <dbReference type="ARBA" id="ARBA00004275"/>
    </source>
</evidence>
<dbReference type="PANTHER" id="PTHR10909">
    <property type="entry name" value="ELECTRON TRANSPORT OXIDOREDUCTASE"/>
    <property type="match status" value="1"/>
</dbReference>
<dbReference type="GO" id="GO:0055088">
    <property type="term" value="P:lipid homeostasis"/>
    <property type="evidence" value="ECO:0007669"/>
    <property type="project" value="TreeGrafter"/>
</dbReference>
<dbReference type="GO" id="GO:0005504">
    <property type="term" value="F:fatty acid binding"/>
    <property type="evidence" value="ECO:0007669"/>
    <property type="project" value="TreeGrafter"/>
</dbReference>
<dbReference type="InterPro" id="IPR009100">
    <property type="entry name" value="AcylCoA_DH/oxidase_NM_dom_sf"/>
</dbReference>
<dbReference type="AlphaFoldDB" id="A0A7R8URM3"/>
<evidence type="ECO:0000256" key="4">
    <source>
        <dbReference type="ARBA" id="ARBA00006288"/>
    </source>
</evidence>
<evidence type="ECO:0000256" key="10">
    <source>
        <dbReference type="ARBA" id="ARBA00023140"/>
    </source>
</evidence>
<dbReference type="FunFam" id="1.20.140.10:FF:000007">
    <property type="entry name" value="Acyl-coenzyme A oxidase"/>
    <property type="match status" value="1"/>
</dbReference>
<gene>
    <name evidence="17" type="ORF">HERILL_LOCUS8589</name>
</gene>
<dbReference type="GO" id="GO:0005777">
    <property type="term" value="C:peroxisome"/>
    <property type="evidence" value="ECO:0007669"/>
    <property type="project" value="UniProtKB-SubCell"/>
</dbReference>
<dbReference type="PIRSF" id="PIRSF000168">
    <property type="entry name" value="Acyl-CoA_oxidase"/>
    <property type="match status" value="1"/>
</dbReference>
<feature type="domain" description="Acyl-CoA oxidase C-terminal" evidence="14">
    <location>
        <begin position="510"/>
        <end position="685"/>
    </location>
</feature>
<feature type="binding site" evidence="13">
    <location>
        <position position="161"/>
    </location>
    <ligand>
        <name>FAD</name>
        <dbReference type="ChEBI" id="CHEBI:57692"/>
    </ligand>
</feature>
<evidence type="ECO:0000256" key="9">
    <source>
        <dbReference type="ARBA" id="ARBA00023098"/>
    </source>
</evidence>
<keyword evidence="10" id="KW-0576">Peroxisome</keyword>
<dbReference type="Gene3D" id="2.40.110.10">
    <property type="entry name" value="Butyryl-CoA Dehydrogenase, subunit A, domain 2"/>
    <property type="match status" value="1"/>
</dbReference>
<dbReference type="InParanoid" id="A0A7R8URM3"/>
<protein>
    <recommendedName>
        <fullName evidence="11">Acyl-coenzyme A oxidase</fullName>
    </recommendedName>
</protein>
<keyword evidence="5 11" id="KW-0285">Flavoprotein</keyword>
<accession>A0A7R8URM3</accession>
<evidence type="ECO:0000256" key="1">
    <source>
        <dbReference type="ARBA" id="ARBA00001974"/>
    </source>
</evidence>
<feature type="binding site" evidence="13">
    <location>
        <position position="200"/>
    </location>
    <ligand>
        <name>FAD</name>
        <dbReference type="ChEBI" id="CHEBI:57692"/>
    </ligand>
</feature>
<comment type="similarity">
    <text evidence="4 11">Belongs to the acyl-CoA oxidase family.</text>
</comment>
<dbReference type="InterPro" id="IPR046373">
    <property type="entry name" value="Acyl-CoA_Oxase/DH_mid-dom_sf"/>
</dbReference>
<evidence type="ECO:0000256" key="7">
    <source>
        <dbReference type="ARBA" id="ARBA00022832"/>
    </source>
</evidence>
<dbReference type="Pfam" id="PF01756">
    <property type="entry name" value="ACOX"/>
    <property type="match status" value="1"/>
</dbReference>
<evidence type="ECO:0000313" key="18">
    <source>
        <dbReference type="Proteomes" id="UP000594454"/>
    </source>
</evidence>